<evidence type="ECO:0000313" key="2">
    <source>
        <dbReference type="Proteomes" id="UP001056120"/>
    </source>
</evidence>
<dbReference type="Proteomes" id="UP001056120">
    <property type="component" value="Linkage Group LG21"/>
</dbReference>
<dbReference type="EMBL" id="CM042038">
    <property type="protein sequence ID" value="KAI3730682.1"/>
    <property type="molecule type" value="Genomic_DNA"/>
</dbReference>
<sequence>MVFLNEHKVVPARYESEGTAKYLWYLDNGASNHMTGDEYVFSSLDKNVGGKVRFRDNSCVVIEGRGSVVLECKNKEQMLLTDVYYIPHLKSNILSLGQATKGGCEVRMKDEFLWMLGHMNFEALKSMTRKQFVTGVPVVDHPTQVCEACLAGKHSRKPFPVATQYRAEQPLQLVSIDLCGPIMPTTQADNKYFMLIVDNCTRFMWVYMLKGKDQAFDVFKQFKEKIENEIGLKIKTLRSNHGGEFTSQEFNIYCGREGITMQLTAPYSPQQNGMVKRRNRSVLNMTRSILKAMSIPQDFWAEGVRHSVYILNRISTKSLNEDTPYEALKGKKPNLAHLRVFGCVGHVKVTKPWLKKLDDRSVPMVYLGAKIGTKGHRMYDVTKRRIVVSRDVHFEKGRKWDWSEYLGEVKTESSNWVEFYVHNDQFQGNVEVEEQNSIEEGSSSQHENLNFPNPDVISSQNEGQIDSSSQQIEVKYGADRQEEEDEIELLLTQEGEPMTYQEAIKEKEWKLAMDEEIQAIEEIKPGLVAKGYVQQLGIDFEEAFAPVARIETIRQAPRAWNLRLDEVLKELGFKRCQREQAVYIKTKGKSHMILGVYVDDLLITGNDSQEIEEFKRQMKQKFEMTDLGLLCYYLGIEVVQTDKGILLKQAAYARKLVQMAGLEECNETKIPMEPGLNLYRVEEGSGVDPTEYRRLVGSLRYVKGTLHYGLNYKRIEGGGLVGYSDRNHLTDTDDGRSTSGNVFYFNGSLISWQSQKQQKVALSSCEAEFMAATLAACQAIWLHGLLEEITGSKQKIVILFVDNKSAIALMKNPVFHGRSNHINTRYHYIRECIEGNQILVDFVCGELQCADVLTKAFPRIRFCEMRFLLGVEDLNK</sequence>
<name>A0ACB9C8R5_9ASTR</name>
<accession>A0ACB9C8R5</accession>
<reference evidence="1 2" key="2">
    <citation type="journal article" date="2022" name="Mol. Ecol. Resour.">
        <title>The genomes of chicory, endive, great burdock and yacon provide insights into Asteraceae paleo-polyploidization history and plant inulin production.</title>
        <authorList>
            <person name="Fan W."/>
            <person name="Wang S."/>
            <person name="Wang H."/>
            <person name="Wang A."/>
            <person name="Jiang F."/>
            <person name="Liu H."/>
            <person name="Zhao H."/>
            <person name="Xu D."/>
            <person name="Zhang Y."/>
        </authorList>
    </citation>
    <scope>NUCLEOTIDE SEQUENCE [LARGE SCALE GENOMIC DNA]</scope>
    <source>
        <strain evidence="2">cv. Yunnan</strain>
        <tissue evidence="1">Leaves</tissue>
    </source>
</reference>
<organism evidence="1 2">
    <name type="scientific">Smallanthus sonchifolius</name>
    <dbReference type="NCBI Taxonomy" id="185202"/>
    <lineage>
        <taxon>Eukaryota</taxon>
        <taxon>Viridiplantae</taxon>
        <taxon>Streptophyta</taxon>
        <taxon>Embryophyta</taxon>
        <taxon>Tracheophyta</taxon>
        <taxon>Spermatophyta</taxon>
        <taxon>Magnoliopsida</taxon>
        <taxon>eudicotyledons</taxon>
        <taxon>Gunneridae</taxon>
        <taxon>Pentapetalae</taxon>
        <taxon>asterids</taxon>
        <taxon>campanulids</taxon>
        <taxon>Asterales</taxon>
        <taxon>Asteraceae</taxon>
        <taxon>Asteroideae</taxon>
        <taxon>Heliantheae alliance</taxon>
        <taxon>Millerieae</taxon>
        <taxon>Smallanthus</taxon>
    </lineage>
</organism>
<keyword evidence="2" id="KW-1185">Reference proteome</keyword>
<protein>
    <submittedName>
        <fullName evidence="1">Uncharacterized protein</fullName>
    </submittedName>
</protein>
<reference evidence="2" key="1">
    <citation type="journal article" date="2022" name="Mol. Ecol. Resour.">
        <title>The genomes of chicory, endive, great burdock and yacon provide insights into Asteraceae palaeo-polyploidization history and plant inulin production.</title>
        <authorList>
            <person name="Fan W."/>
            <person name="Wang S."/>
            <person name="Wang H."/>
            <person name="Wang A."/>
            <person name="Jiang F."/>
            <person name="Liu H."/>
            <person name="Zhao H."/>
            <person name="Xu D."/>
            <person name="Zhang Y."/>
        </authorList>
    </citation>
    <scope>NUCLEOTIDE SEQUENCE [LARGE SCALE GENOMIC DNA]</scope>
    <source>
        <strain evidence="2">cv. Yunnan</strain>
    </source>
</reference>
<evidence type="ECO:0000313" key="1">
    <source>
        <dbReference type="EMBL" id="KAI3730682.1"/>
    </source>
</evidence>
<gene>
    <name evidence="1" type="ORF">L1987_61855</name>
</gene>
<comment type="caution">
    <text evidence="1">The sequence shown here is derived from an EMBL/GenBank/DDBJ whole genome shotgun (WGS) entry which is preliminary data.</text>
</comment>
<proteinExistence type="predicted"/>